<sequence>MPVGTAVMRELNVIREELRCFICHETLRDPHCLGCNHNYCKQCIDVQLRKAVPQCPKCKIPMCPSDVHRNQFLDGLLQEWRLVEAAISTTSPSPTDESAVESIPVARSSPAVKRKLPLDFASSPPPLHSSIVSTQNDAEPGVTVSIDSNCVDSMASLMNTPQLKAYHATLQRHAADLDESFNHSSHVSSPNVVASCSQTLPPPGAPGANIETSCPEPPLPRHPPSQPLPVSPTHHPHESPSTSSQETAMPISTPSPILLVPQSPPRSTVSFHLVRHARAATALPVVVAATQDDSDEECVPETELQGYRDSAGNESQAAAICPPSPTETAPDHPVAYTTSPRDRNVVPDVNSPSFRILDGSPTDPTAASRAPANQTNRVCIVATHVSKSHRRLVLDCVRCLGGRFGVRFHPSSKRRPGFMHASDDPLSTTHVVTSADAAMRCSRTLSVLLGMSHGCWIVSMEWVLASSKARRWVDEAPFEIAGDTSALQATAVPRRCRLLRNTQIFQGMCVMPLHAPIEQIDAMEKVVVACGGMWRPYQHGQHAGENVVGVVSKTLSLAACSALVATHAATRRKMPIVRVAWIVDSISHMECQPFAKYTVALYEK</sequence>
<dbReference type="AlphaFoldDB" id="A0A024TGP5"/>
<feature type="region of interest" description="Disordered" evidence="10">
    <location>
        <begin position="181"/>
        <end position="256"/>
    </location>
</feature>
<dbReference type="STRING" id="157072.A0A024TGP5"/>
<dbReference type="GO" id="GO:0008270">
    <property type="term" value="F:zinc ion binding"/>
    <property type="evidence" value="ECO:0007669"/>
    <property type="project" value="UniProtKB-KW"/>
</dbReference>
<feature type="domain" description="BRCT" evidence="12">
    <location>
        <begin position="500"/>
        <end position="599"/>
    </location>
</feature>
<name>A0A024TGP5_9STRA</name>
<dbReference type="InterPro" id="IPR031099">
    <property type="entry name" value="BRCA1-associated"/>
</dbReference>
<dbReference type="CDD" id="cd17736">
    <property type="entry name" value="BRCT_microcephalin_rpt2"/>
    <property type="match status" value="1"/>
</dbReference>
<dbReference type="eggNOG" id="KOG4362">
    <property type="taxonomic scope" value="Eukaryota"/>
</dbReference>
<dbReference type="PROSITE" id="PS50089">
    <property type="entry name" value="ZF_RING_2"/>
    <property type="match status" value="1"/>
</dbReference>
<dbReference type="InterPro" id="IPR001357">
    <property type="entry name" value="BRCT_dom"/>
</dbReference>
<dbReference type="GO" id="GO:0045944">
    <property type="term" value="P:positive regulation of transcription by RNA polymerase II"/>
    <property type="evidence" value="ECO:0007669"/>
    <property type="project" value="TreeGrafter"/>
</dbReference>
<evidence type="ECO:0000256" key="5">
    <source>
        <dbReference type="ARBA" id="ARBA00022771"/>
    </source>
</evidence>
<dbReference type="SMART" id="SM00184">
    <property type="entry name" value="RING"/>
    <property type="match status" value="1"/>
</dbReference>
<organism evidence="13">
    <name type="scientific">Aphanomyces invadans</name>
    <dbReference type="NCBI Taxonomy" id="157072"/>
    <lineage>
        <taxon>Eukaryota</taxon>
        <taxon>Sar</taxon>
        <taxon>Stramenopiles</taxon>
        <taxon>Oomycota</taxon>
        <taxon>Saprolegniomycetes</taxon>
        <taxon>Saprolegniales</taxon>
        <taxon>Verrucalvaceae</taxon>
        <taxon>Aphanomyces</taxon>
    </lineage>
</organism>
<keyword evidence="7" id="KW-0234">DNA repair</keyword>
<evidence type="ECO:0000256" key="6">
    <source>
        <dbReference type="ARBA" id="ARBA00022833"/>
    </source>
</evidence>
<dbReference type="PROSITE" id="PS50172">
    <property type="entry name" value="BRCT"/>
    <property type="match status" value="2"/>
</dbReference>
<feature type="compositionally biased region" description="Pro residues" evidence="10">
    <location>
        <begin position="215"/>
        <end position="230"/>
    </location>
</feature>
<reference evidence="13" key="1">
    <citation type="submission" date="2013-12" db="EMBL/GenBank/DDBJ databases">
        <title>The Genome Sequence of Aphanomyces invadans NJM9701.</title>
        <authorList>
            <consortium name="The Broad Institute Genomics Platform"/>
            <person name="Russ C."/>
            <person name="Tyler B."/>
            <person name="van West P."/>
            <person name="Dieguez-Uribeondo J."/>
            <person name="Young S.K."/>
            <person name="Zeng Q."/>
            <person name="Gargeya S."/>
            <person name="Fitzgerald M."/>
            <person name="Abouelleil A."/>
            <person name="Alvarado L."/>
            <person name="Chapman S.B."/>
            <person name="Gainer-Dewar J."/>
            <person name="Goldberg J."/>
            <person name="Griggs A."/>
            <person name="Gujja S."/>
            <person name="Hansen M."/>
            <person name="Howarth C."/>
            <person name="Imamovic A."/>
            <person name="Ireland A."/>
            <person name="Larimer J."/>
            <person name="McCowan C."/>
            <person name="Murphy C."/>
            <person name="Pearson M."/>
            <person name="Poon T.W."/>
            <person name="Priest M."/>
            <person name="Roberts A."/>
            <person name="Saif S."/>
            <person name="Shea T."/>
            <person name="Sykes S."/>
            <person name="Wortman J."/>
            <person name="Nusbaum C."/>
            <person name="Birren B."/>
        </authorList>
    </citation>
    <scope>NUCLEOTIDE SEQUENCE [LARGE SCALE GENOMIC DNA]</scope>
    <source>
        <strain evidence="13">NJM9701</strain>
    </source>
</reference>
<dbReference type="RefSeq" id="XP_008878526.1">
    <property type="nucleotide sequence ID" value="XM_008880304.1"/>
</dbReference>
<evidence type="ECO:0008006" key="14">
    <source>
        <dbReference type="Google" id="ProtNLM"/>
    </source>
</evidence>
<dbReference type="EMBL" id="KI913997">
    <property type="protein sequence ID" value="ETV92756.1"/>
    <property type="molecule type" value="Genomic_DNA"/>
</dbReference>
<keyword evidence="2" id="KW-0479">Metal-binding</keyword>
<evidence type="ECO:0000256" key="1">
    <source>
        <dbReference type="ARBA" id="ARBA00004123"/>
    </source>
</evidence>
<evidence type="ECO:0000256" key="7">
    <source>
        <dbReference type="ARBA" id="ARBA00023204"/>
    </source>
</evidence>
<keyword evidence="3" id="KW-0677">Repeat</keyword>
<dbReference type="InterPro" id="IPR001841">
    <property type="entry name" value="Znf_RING"/>
</dbReference>
<evidence type="ECO:0000313" key="13">
    <source>
        <dbReference type="EMBL" id="ETV92756.1"/>
    </source>
</evidence>
<keyword evidence="8" id="KW-0539">Nucleus</keyword>
<evidence type="ECO:0000256" key="4">
    <source>
        <dbReference type="ARBA" id="ARBA00022763"/>
    </source>
</evidence>
<evidence type="ECO:0000256" key="8">
    <source>
        <dbReference type="ARBA" id="ARBA00023242"/>
    </source>
</evidence>
<dbReference type="PANTHER" id="PTHR13763:SF0">
    <property type="entry name" value="BREAST CANCER TYPE 1 SUSCEPTIBILITY PROTEIN"/>
    <property type="match status" value="1"/>
</dbReference>
<keyword evidence="4" id="KW-0227">DNA damage</keyword>
<accession>A0A024TGP5</accession>
<dbReference type="PROSITE" id="PS00518">
    <property type="entry name" value="ZF_RING_1"/>
    <property type="match status" value="1"/>
</dbReference>
<dbReference type="GO" id="GO:0000724">
    <property type="term" value="P:double-strand break repair via homologous recombination"/>
    <property type="evidence" value="ECO:0007669"/>
    <property type="project" value="TreeGrafter"/>
</dbReference>
<dbReference type="InterPro" id="IPR013083">
    <property type="entry name" value="Znf_RING/FYVE/PHD"/>
</dbReference>
<dbReference type="SUPFAM" id="SSF52113">
    <property type="entry name" value="BRCT domain"/>
    <property type="match status" value="2"/>
</dbReference>
<comment type="subcellular location">
    <subcellularLocation>
        <location evidence="1">Nucleus</location>
    </subcellularLocation>
</comment>
<evidence type="ECO:0000256" key="9">
    <source>
        <dbReference type="PROSITE-ProRule" id="PRU00175"/>
    </source>
</evidence>
<dbReference type="OrthoDB" id="6105938at2759"/>
<dbReference type="Gene3D" id="3.40.50.10190">
    <property type="entry name" value="BRCT domain"/>
    <property type="match status" value="2"/>
</dbReference>
<dbReference type="GO" id="GO:0005634">
    <property type="term" value="C:nucleus"/>
    <property type="evidence" value="ECO:0007669"/>
    <property type="project" value="UniProtKB-SubCell"/>
</dbReference>
<dbReference type="Gene3D" id="3.30.40.10">
    <property type="entry name" value="Zinc/RING finger domain, C3HC4 (zinc finger)"/>
    <property type="match status" value="1"/>
</dbReference>
<feature type="region of interest" description="Disordered" evidence="10">
    <location>
        <begin position="309"/>
        <end position="347"/>
    </location>
</feature>
<protein>
    <recommendedName>
        <fullName evidence="14">RING-type E3 ubiquitin transferase BRCA1</fullName>
    </recommendedName>
</protein>
<evidence type="ECO:0000256" key="3">
    <source>
        <dbReference type="ARBA" id="ARBA00022737"/>
    </source>
</evidence>
<feature type="domain" description="BRCT" evidence="12">
    <location>
        <begin position="378"/>
        <end position="480"/>
    </location>
</feature>
<evidence type="ECO:0000256" key="10">
    <source>
        <dbReference type="SAM" id="MobiDB-lite"/>
    </source>
</evidence>
<feature type="domain" description="RING-type" evidence="11">
    <location>
        <begin position="20"/>
        <end position="59"/>
    </location>
</feature>
<proteinExistence type="predicted"/>
<feature type="compositionally biased region" description="Low complexity" evidence="10">
    <location>
        <begin position="182"/>
        <end position="195"/>
    </location>
</feature>
<dbReference type="PANTHER" id="PTHR13763">
    <property type="entry name" value="BREAST CANCER TYPE 1 SUSCEPTIBILITY PROTEIN BRCA1"/>
    <property type="match status" value="1"/>
</dbReference>
<dbReference type="VEuPathDB" id="FungiDB:H310_12986"/>
<dbReference type="InterPro" id="IPR036420">
    <property type="entry name" value="BRCT_dom_sf"/>
</dbReference>
<dbReference type="GeneID" id="20090036"/>
<keyword evidence="6" id="KW-0862">Zinc</keyword>
<gene>
    <name evidence="13" type="ORF">H310_12986</name>
</gene>
<evidence type="ECO:0000256" key="2">
    <source>
        <dbReference type="ARBA" id="ARBA00022723"/>
    </source>
</evidence>
<evidence type="ECO:0000259" key="12">
    <source>
        <dbReference type="PROSITE" id="PS50172"/>
    </source>
</evidence>
<dbReference type="GO" id="GO:0004842">
    <property type="term" value="F:ubiquitin-protein transferase activity"/>
    <property type="evidence" value="ECO:0007669"/>
    <property type="project" value="TreeGrafter"/>
</dbReference>
<dbReference type="InterPro" id="IPR017907">
    <property type="entry name" value="Znf_RING_CS"/>
</dbReference>
<keyword evidence="5 9" id="KW-0863">Zinc-finger</keyword>
<evidence type="ECO:0000259" key="11">
    <source>
        <dbReference type="PROSITE" id="PS50089"/>
    </source>
</evidence>
<dbReference type="SUPFAM" id="SSF57850">
    <property type="entry name" value="RING/U-box"/>
    <property type="match status" value="1"/>
</dbReference>